<feature type="compositionally biased region" description="Polar residues" evidence="1">
    <location>
        <begin position="67"/>
        <end position="77"/>
    </location>
</feature>
<feature type="compositionally biased region" description="Polar residues" evidence="1">
    <location>
        <begin position="1"/>
        <end position="17"/>
    </location>
</feature>
<name>A0AAE8MZK2_9PEZI</name>
<feature type="compositionally biased region" description="Low complexity" evidence="1">
    <location>
        <begin position="176"/>
        <end position="185"/>
    </location>
</feature>
<feature type="compositionally biased region" description="Low complexity" evidence="1">
    <location>
        <begin position="19"/>
        <end position="39"/>
    </location>
</feature>
<accession>A0AAE8MZK2</accession>
<keyword evidence="2" id="KW-1133">Transmembrane helix</keyword>
<feature type="transmembrane region" description="Helical" evidence="2">
    <location>
        <begin position="217"/>
        <end position="247"/>
    </location>
</feature>
<dbReference type="InterPro" id="IPR021369">
    <property type="entry name" value="DUF2985"/>
</dbReference>
<feature type="transmembrane region" description="Helical" evidence="2">
    <location>
        <begin position="379"/>
        <end position="399"/>
    </location>
</feature>
<protein>
    <submittedName>
        <fullName evidence="3">Uncharacterized protein</fullName>
    </submittedName>
</protein>
<gene>
    <name evidence="3" type="ORF">DNG_05379</name>
</gene>
<evidence type="ECO:0000256" key="1">
    <source>
        <dbReference type="SAM" id="MobiDB-lite"/>
    </source>
</evidence>
<evidence type="ECO:0000256" key="2">
    <source>
        <dbReference type="SAM" id="Phobius"/>
    </source>
</evidence>
<feature type="compositionally biased region" description="Basic residues" evidence="1">
    <location>
        <begin position="469"/>
        <end position="481"/>
    </location>
</feature>
<feature type="region of interest" description="Disordered" evidence="1">
    <location>
        <begin position="1"/>
        <end position="188"/>
    </location>
</feature>
<dbReference type="Pfam" id="PF11204">
    <property type="entry name" value="DUF2985"/>
    <property type="match status" value="1"/>
</dbReference>
<organism evidence="3 4">
    <name type="scientific">Cephalotrichum gorgonifer</name>
    <dbReference type="NCBI Taxonomy" id="2041049"/>
    <lineage>
        <taxon>Eukaryota</taxon>
        <taxon>Fungi</taxon>
        <taxon>Dikarya</taxon>
        <taxon>Ascomycota</taxon>
        <taxon>Pezizomycotina</taxon>
        <taxon>Sordariomycetes</taxon>
        <taxon>Hypocreomycetidae</taxon>
        <taxon>Microascales</taxon>
        <taxon>Microascaceae</taxon>
        <taxon>Cephalotrichum</taxon>
    </lineage>
</organism>
<feature type="transmembrane region" description="Helical" evidence="2">
    <location>
        <begin position="276"/>
        <end position="293"/>
    </location>
</feature>
<proteinExistence type="predicted"/>
<keyword evidence="2" id="KW-0812">Transmembrane</keyword>
<keyword evidence="2" id="KW-0472">Membrane</keyword>
<dbReference type="Proteomes" id="UP001187682">
    <property type="component" value="Unassembled WGS sequence"/>
</dbReference>
<evidence type="ECO:0000313" key="4">
    <source>
        <dbReference type="Proteomes" id="UP001187682"/>
    </source>
</evidence>
<dbReference type="EMBL" id="ONZQ02000007">
    <property type="protein sequence ID" value="SPO02704.1"/>
    <property type="molecule type" value="Genomic_DNA"/>
</dbReference>
<feature type="compositionally biased region" description="Basic and acidic residues" evidence="1">
    <location>
        <begin position="143"/>
        <end position="160"/>
    </location>
</feature>
<comment type="caution">
    <text evidence="3">The sequence shown here is derived from an EMBL/GenBank/DDBJ whole genome shotgun (WGS) entry which is preliminary data.</text>
</comment>
<dbReference type="PANTHER" id="PTHR35872">
    <property type="entry name" value="INTEGRAL MEMBRANE PROTEIN (AFU_ORTHOLOGUE AFUA_5G07110)"/>
    <property type="match status" value="1"/>
</dbReference>
<feature type="compositionally biased region" description="Polar residues" evidence="1">
    <location>
        <begin position="94"/>
        <end position="107"/>
    </location>
</feature>
<evidence type="ECO:0000313" key="3">
    <source>
        <dbReference type="EMBL" id="SPO02704.1"/>
    </source>
</evidence>
<dbReference type="AlphaFoldDB" id="A0AAE8MZK2"/>
<sequence>MVSINTDIPPATSSAGNDSPKTPTSSPNTPTTPSARPPSAFTKRFRSLSKTFEESDLPEGFLAATGSIASSVMSTPSGARRRSSATGGEVATSWLGSPTGETITSPQESDEQALERQQLPETAQDSSTKEGARSGASPGAIERSAEQEPTEKGEKRRAEGDGDDDDDTATGPSKTAGAPAGPEAGLLRSDTAPFDNGYHFPPAHDFKTSFRNGSRAFFKFAITPIGFVVVIYGLLVVAFGGMLFLLLCNASPAMCYPTCDDINSPRRKWIEYDSQIVNALFCVTGFGLAPWRFRDLYFLMQYRIRKDTLGLRKLAGIHRGWFRLQGSQDLPNDVGPKNVEEPLADGAITPSVPYPLTSIPDAPLTGRRAPPTKPWKMDLMVWANCFNTFMQALLSGFMWGMNRYTRPSWSTGLFVALAIIFAAIGGLVTFFEGKTVKRIEGVPLSEEDKERLARDRELNIPHYNNIKDKKPKAKKTAKQES</sequence>
<dbReference type="PANTHER" id="PTHR35872:SF1">
    <property type="entry name" value="ALPHA-L-RHAMNOSIDASE C"/>
    <property type="match status" value="1"/>
</dbReference>
<keyword evidence="4" id="KW-1185">Reference proteome</keyword>
<feature type="region of interest" description="Disordered" evidence="1">
    <location>
        <begin position="450"/>
        <end position="481"/>
    </location>
</feature>
<feature type="compositionally biased region" description="Basic and acidic residues" evidence="1">
    <location>
        <begin position="450"/>
        <end position="459"/>
    </location>
</feature>
<reference evidence="3" key="1">
    <citation type="submission" date="2018-03" db="EMBL/GenBank/DDBJ databases">
        <authorList>
            <person name="Guldener U."/>
        </authorList>
    </citation>
    <scope>NUCLEOTIDE SEQUENCE</scope>
</reference>
<feature type="transmembrane region" description="Helical" evidence="2">
    <location>
        <begin position="411"/>
        <end position="431"/>
    </location>
</feature>